<dbReference type="AlphaFoldDB" id="A0A381WHY5"/>
<proteinExistence type="predicted"/>
<dbReference type="EMBL" id="UINC01011867">
    <property type="protein sequence ID" value="SVA52114.1"/>
    <property type="molecule type" value="Genomic_DNA"/>
</dbReference>
<dbReference type="Gene3D" id="2.40.160.10">
    <property type="entry name" value="Porin"/>
    <property type="match status" value="1"/>
</dbReference>
<sequence length="416" mass="47500">MYYLHLRAFVFLWLFVFMVGINSINAQTNENEQSSEVPEEILIFRTSPGKEELAEGWFRFQVSTFSPIIVIKVNGFAQMVTEDADWAEIEVPYYLKTGKNLFTIFVQTETGQSEQEFIVTYEPQKKERKKPPPLNGVVMFGQTNSDNILSAQEGNSKTSASKNDLLLSAAYAFELNEESAVSINAVLKFDRHQNRSLVAEEVLFRQFSTEYRHKNLLGLDLKTGLGQSVISVKDANPSDPKKAGEFREDLQSLFFFVDSKKHWGSKFSGSLKIQVDSQDKVKTNSEDGSLTLASLGAKMRWEDFRFQARIDSQSTQFEDASKDYQSTLINVGTIYSWTPWVFGFNFQNNDKQYQNPDPASNLVLQNKKDEMTLNFKYSFSSSTLAGADLKQIKQASNDETRSYKANQITVQYIWMF</sequence>
<protein>
    <recommendedName>
        <fullName evidence="2">Porin domain-containing protein</fullName>
    </recommendedName>
</protein>
<dbReference type="InterPro" id="IPR023614">
    <property type="entry name" value="Porin_dom_sf"/>
</dbReference>
<organism evidence="1">
    <name type="scientific">marine metagenome</name>
    <dbReference type="NCBI Taxonomy" id="408172"/>
    <lineage>
        <taxon>unclassified sequences</taxon>
        <taxon>metagenomes</taxon>
        <taxon>ecological metagenomes</taxon>
    </lineage>
</organism>
<dbReference type="SUPFAM" id="SSF56935">
    <property type="entry name" value="Porins"/>
    <property type="match status" value="1"/>
</dbReference>
<gene>
    <name evidence="1" type="ORF">METZ01_LOCUS104968</name>
</gene>
<evidence type="ECO:0008006" key="2">
    <source>
        <dbReference type="Google" id="ProtNLM"/>
    </source>
</evidence>
<reference evidence="1" key="1">
    <citation type="submission" date="2018-05" db="EMBL/GenBank/DDBJ databases">
        <authorList>
            <person name="Lanie J.A."/>
            <person name="Ng W.-L."/>
            <person name="Kazmierczak K.M."/>
            <person name="Andrzejewski T.M."/>
            <person name="Davidsen T.M."/>
            <person name="Wayne K.J."/>
            <person name="Tettelin H."/>
            <person name="Glass J.I."/>
            <person name="Rusch D."/>
            <person name="Podicherti R."/>
            <person name="Tsui H.-C.T."/>
            <person name="Winkler M.E."/>
        </authorList>
    </citation>
    <scope>NUCLEOTIDE SEQUENCE</scope>
</reference>
<accession>A0A381WHY5</accession>
<evidence type="ECO:0000313" key="1">
    <source>
        <dbReference type="EMBL" id="SVA52114.1"/>
    </source>
</evidence>
<name>A0A381WHY5_9ZZZZ</name>